<dbReference type="GO" id="GO:0005524">
    <property type="term" value="F:ATP binding"/>
    <property type="evidence" value="ECO:0007669"/>
    <property type="project" value="UniProtKB-KW"/>
</dbReference>
<keyword evidence="7" id="KW-0472">Membrane</keyword>
<keyword evidence="4" id="KW-0547">Nucleotide-binding</keyword>
<protein>
    <submittedName>
        <fullName evidence="9">Thiamine ABC transporter ATP-binding protein</fullName>
    </submittedName>
    <submittedName>
        <fullName evidence="10">Thiamine transport system ATP-binding protein</fullName>
    </submittedName>
</protein>
<evidence type="ECO:0000259" key="8">
    <source>
        <dbReference type="PROSITE" id="PS50893"/>
    </source>
</evidence>
<dbReference type="SMART" id="SM00382">
    <property type="entry name" value="AAA"/>
    <property type="match status" value="1"/>
</dbReference>
<dbReference type="Gene3D" id="3.40.50.300">
    <property type="entry name" value="P-loop containing nucleotide triphosphate hydrolases"/>
    <property type="match status" value="1"/>
</dbReference>
<accession>A0A285HPV9</accession>
<dbReference type="RefSeq" id="WP_097144152.1">
    <property type="nucleotide sequence ID" value="NZ_OBEA01000001.1"/>
</dbReference>
<dbReference type="PANTHER" id="PTHR42781:SF1">
    <property type="entry name" value="THIAMINE IMPORT ATP-BINDING PROTEIN THIQ"/>
    <property type="match status" value="1"/>
</dbReference>
<dbReference type="Proteomes" id="UP000231702">
    <property type="component" value="Unassembled WGS sequence"/>
</dbReference>
<dbReference type="Pfam" id="PF00005">
    <property type="entry name" value="ABC_tran"/>
    <property type="match status" value="1"/>
</dbReference>
<dbReference type="SUPFAM" id="SSF52540">
    <property type="entry name" value="P-loop containing nucleoside triphosphate hydrolases"/>
    <property type="match status" value="1"/>
</dbReference>
<evidence type="ECO:0000313" key="12">
    <source>
        <dbReference type="Proteomes" id="UP000231702"/>
    </source>
</evidence>
<dbReference type="PANTHER" id="PTHR42781">
    <property type="entry name" value="SPERMIDINE/PUTRESCINE IMPORT ATP-BINDING PROTEIN POTA"/>
    <property type="match status" value="1"/>
</dbReference>
<dbReference type="PROSITE" id="PS50893">
    <property type="entry name" value="ABC_TRANSPORTER_2"/>
    <property type="match status" value="1"/>
</dbReference>
<dbReference type="InterPro" id="IPR050093">
    <property type="entry name" value="ABC_SmlMolc_Importer"/>
</dbReference>
<dbReference type="InterPro" id="IPR003593">
    <property type="entry name" value="AAA+_ATPase"/>
</dbReference>
<organism evidence="10 11">
    <name type="scientific">Pseudooceanicola antarcticus</name>
    <dbReference type="NCBI Taxonomy" id="1247613"/>
    <lineage>
        <taxon>Bacteria</taxon>
        <taxon>Pseudomonadati</taxon>
        <taxon>Pseudomonadota</taxon>
        <taxon>Alphaproteobacteria</taxon>
        <taxon>Rhodobacterales</taxon>
        <taxon>Paracoccaceae</taxon>
        <taxon>Pseudooceanicola</taxon>
    </lineage>
</organism>
<keyword evidence="2" id="KW-1003">Cell membrane</keyword>
<reference evidence="10 11" key="1">
    <citation type="submission" date="2017-09" db="EMBL/GenBank/DDBJ databases">
        <authorList>
            <person name="Ehlers B."/>
            <person name="Leendertz F.H."/>
        </authorList>
    </citation>
    <scope>NUCLEOTIDE SEQUENCE [LARGE SCALE GENOMIC DNA]</scope>
    <source>
        <strain evidence="10 11">CGMCC 1.12662</strain>
    </source>
</reference>
<evidence type="ECO:0000256" key="4">
    <source>
        <dbReference type="ARBA" id="ARBA00022741"/>
    </source>
</evidence>
<dbReference type="InterPro" id="IPR027417">
    <property type="entry name" value="P-loop_NTPase"/>
</dbReference>
<evidence type="ECO:0000256" key="1">
    <source>
        <dbReference type="ARBA" id="ARBA00022448"/>
    </source>
</evidence>
<keyword evidence="1" id="KW-0813">Transport</keyword>
<dbReference type="InterPro" id="IPR003439">
    <property type="entry name" value="ABC_transporter-like_ATP-bd"/>
</dbReference>
<evidence type="ECO:0000313" key="10">
    <source>
        <dbReference type="EMBL" id="SNY37772.1"/>
    </source>
</evidence>
<dbReference type="PROSITE" id="PS00211">
    <property type="entry name" value="ABC_TRANSPORTER_1"/>
    <property type="match status" value="1"/>
</dbReference>
<keyword evidence="5 10" id="KW-0067">ATP-binding</keyword>
<evidence type="ECO:0000256" key="2">
    <source>
        <dbReference type="ARBA" id="ARBA00022475"/>
    </source>
</evidence>
<reference evidence="9 12" key="2">
    <citation type="journal article" date="2018" name="Int. J. Syst. Evol. Microbiol.">
        <title>Pseudooceanicola lipolyticus sp. nov., a marine alphaproteobacterium, reclassification of Oceanicola flagellatus as Pseudooceanicola flagellatus comb. nov. and emended description of the genus Pseudooceanicola.</title>
        <authorList>
            <person name="Huang M.-M."/>
            <person name="Guo L.-L."/>
            <person name="Wu Y.-H."/>
            <person name="Lai Q.-L."/>
            <person name="Shao Z.-Z."/>
            <person name="Wang C.-S."/>
            <person name="Wu M."/>
            <person name="Xu X.-W."/>
        </authorList>
    </citation>
    <scope>NUCLEOTIDE SEQUENCE [LARGE SCALE GENOMIC DNA]</scope>
    <source>
        <strain evidence="9 12">Ar-45</strain>
    </source>
</reference>
<evidence type="ECO:0000313" key="11">
    <source>
        <dbReference type="Proteomes" id="UP000231655"/>
    </source>
</evidence>
<gene>
    <name evidence="9" type="ORF">CVM39_14000</name>
    <name evidence="10" type="ORF">SAMN06297129_0357</name>
</gene>
<evidence type="ECO:0000256" key="7">
    <source>
        <dbReference type="ARBA" id="ARBA00023136"/>
    </source>
</evidence>
<dbReference type="EMBL" id="PGTD01000017">
    <property type="protein sequence ID" value="PJE27688.1"/>
    <property type="molecule type" value="Genomic_DNA"/>
</dbReference>
<dbReference type="Proteomes" id="UP000231655">
    <property type="component" value="Unassembled WGS sequence"/>
</dbReference>
<sequence length="236" mass="24815">MLELSSLVLTQGDFRLEAHLSLSEGSSVALIGPSGAGKSTLLAAIAGFLPPTEGRIRWRGQELAGLAPGKRPVAMLFQDGNLFPHLDIFRNVALGISPRGRLSGAERGRVEQALERVGLSGYGSRTPGELSGGQQSRAALARVLVQDRPLLLLDEPFAALGPALRAEMLALVAELRAETGATLLMVTHEPDDARRIADQIVLVAEGRAAPPAPMRALLDDPPPALRAYLGDNGAGD</sequence>
<proteinExistence type="predicted"/>
<feature type="domain" description="ABC transporter" evidence="8">
    <location>
        <begin position="2"/>
        <end position="230"/>
    </location>
</feature>
<dbReference type="AlphaFoldDB" id="A0A285HPV9"/>
<name>A0A285HPV9_9RHOB</name>
<dbReference type="InterPro" id="IPR017871">
    <property type="entry name" value="ABC_transporter-like_CS"/>
</dbReference>
<keyword evidence="3" id="KW-0997">Cell inner membrane</keyword>
<dbReference type="EMBL" id="OBEA01000001">
    <property type="protein sequence ID" value="SNY37772.1"/>
    <property type="molecule type" value="Genomic_DNA"/>
</dbReference>
<keyword evidence="12" id="KW-1185">Reference proteome</keyword>
<dbReference type="OrthoDB" id="9802264at2"/>
<evidence type="ECO:0000256" key="5">
    <source>
        <dbReference type="ARBA" id="ARBA00022840"/>
    </source>
</evidence>
<evidence type="ECO:0000256" key="3">
    <source>
        <dbReference type="ARBA" id="ARBA00022519"/>
    </source>
</evidence>
<evidence type="ECO:0000256" key="6">
    <source>
        <dbReference type="ARBA" id="ARBA00022967"/>
    </source>
</evidence>
<evidence type="ECO:0000313" key="9">
    <source>
        <dbReference type="EMBL" id="PJE27688.1"/>
    </source>
</evidence>
<keyword evidence="6" id="KW-1278">Translocase</keyword>
<dbReference type="GO" id="GO:0016887">
    <property type="term" value="F:ATP hydrolysis activity"/>
    <property type="evidence" value="ECO:0007669"/>
    <property type="project" value="InterPro"/>
</dbReference>